<dbReference type="PANTHER" id="PTHR12844">
    <property type="entry name" value="CONNECTOR ENCHANCER OF KINASE SUPPRESSOR OF RAS"/>
    <property type="match status" value="1"/>
</dbReference>
<dbReference type="SUPFAM" id="SSF47769">
    <property type="entry name" value="SAM/Pointed domain"/>
    <property type="match status" value="1"/>
</dbReference>
<evidence type="ECO:0000313" key="3">
    <source>
        <dbReference type="EMBL" id="KAF6090768.1"/>
    </source>
</evidence>
<feature type="compositionally biased region" description="Polar residues" evidence="1">
    <location>
        <begin position="865"/>
        <end position="877"/>
    </location>
</feature>
<evidence type="ECO:0000313" key="4">
    <source>
        <dbReference type="Proteomes" id="UP000664940"/>
    </source>
</evidence>
<feature type="region of interest" description="Disordered" evidence="1">
    <location>
        <begin position="1118"/>
        <end position="1266"/>
    </location>
</feature>
<dbReference type="PROSITE" id="PS50105">
    <property type="entry name" value="SAM_DOMAIN"/>
    <property type="match status" value="1"/>
</dbReference>
<reference evidence="3 4" key="1">
    <citation type="journal article" date="2020" name="Nature">
        <title>Six reference-quality genomes reveal evolution of bat adaptations.</title>
        <authorList>
            <person name="Jebb D."/>
            <person name="Huang Z."/>
            <person name="Pippel M."/>
            <person name="Hughes G.M."/>
            <person name="Lavrichenko K."/>
            <person name="Devanna P."/>
            <person name="Winkler S."/>
            <person name="Jermiin L.S."/>
            <person name="Skirmuntt E.C."/>
            <person name="Katzourakis A."/>
            <person name="Burkitt-Gray L."/>
            <person name="Ray D.A."/>
            <person name="Sullivan K.A.M."/>
            <person name="Roscito J.G."/>
            <person name="Kirilenko B.M."/>
            <person name="Davalos L.M."/>
            <person name="Corthals A.P."/>
            <person name="Power M.L."/>
            <person name="Jones G."/>
            <person name="Ransome R.D."/>
            <person name="Dechmann D.K.N."/>
            <person name="Locatelli A.G."/>
            <person name="Puechmaille S.J."/>
            <person name="Fedrigo O."/>
            <person name="Jarvis E.D."/>
            <person name="Hiller M."/>
            <person name="Vernes S.C."/>
            <person name="Myers E.W."/>
            <person name="Teeling E.C."/>
        </authorList>
    </citation>
    <scope>NUCLEOTIDE SEQUENCE [LARGE SCALE GENOMIC DNA]</scope>
    <source>
        <strain evidence="3">Bat1K_MPI-CBG_1</strain>
    </source>
</reference>
<comment type="caution">
    <text evidence="3">The sequence shown here is derived from an EMBL/GenBank/DDBJ whole genome shotgun (WGS) entry which is preliminary data.</text>
</comment>
<feature type="compositionally biased region" description="Polar residues" evidence="1">
    <location>
        <begin position="1375"/>
        <end position="1400"/>
    </location>
</feature>
<dbReference type="Pfam" id="PF10534">
    <property type="entry name" value="CRIC_ras_sig"/>
    <property type="match status" value="1"/>
</dbReference>
<feature type="compositionally biased region" description="Polar residues" evidence="1">
    <location>
        <begin position="1216"/>
        <end position="1228"/>
    </location>
</feature>
<feature type="region of interest" description="Disordered" evidence="1">
    <location>
        <begin position="1048"/>
        <end position="1067"/>
    </location>
</feature>
<dbReference type="InterPro" id="IPR017874">
    <property type="entry name" value="CRIC_domain"/>
</dbReference>
<feature type="compositionally biased region" description="Polar residues" evidence="1">
    <location>
        <begin position="1310"/>
        <end position="1361"/>
    </location>
</feature>
<organism evidence="3 4">
    <name type="scientific">Phyllostomus discolor</name>
    <name type="common">pale spear-nosed bat</name>
    <dbReference type="NCBI Taxonomy" id="89673"/>
    <lineage>
        <taxon>Eukaryota</taxon>
        <taxon>Metazoa</taxon>
        <taxon>Chordata</taxon>
        <taxon>Craniata</taxon>
        <taxon>Vertebrata</taxon>
        <taxon>Euteleostomi</taxon>
        <taxon>Mammalia</taxon>
        <taxon>Eutheria</taxon>
        <taxon>Laurasiatheria</taxon>
        <taxon>Chiroptera</taxon>
        <taxon>Yangochiroptera</taxon>
        <taxon>Phyllostomidae</taxon>
        <taxon>Phyllostominae</taxon>
        <taxon>Phyllostomus</taxon>
    </lineage>
</organism>
<feature type="compositionally biased region" description="Acidic residues" evidence="1">
    <location>
        <begin position="1129"/>
        <end position="1146"/>
    </location>
</feature>
<feature type="compositionally biased region" description="Basic and acidic residues" evidence="1">
    <location>
        <begin position="1147"/>
        <end position="1176"/>
    </location>
</feature>
<feature type="compositionally biased region" description="Basic and acidic residues" evidence="1">
    <location>
        <begin position="458"/>
        <end position="470"/>
    </location>
</feature>
<proteinExistence type="predicted"/>
<evidence type="ECO:0000256" key="1">
    <source>
        <dbReference type="SAM" id="MobiDB-lite"/>
    </source>
</evidence>
<feature type="region of interest" description="Disordered" evidence="1">
    <location>
        <begin position="1301"/>
        <end position="1400"/>
    </location>
</feature>
<feature type="region of interest" description="Disordered" evidence="1">
    <location>
        <begin position="525"/>
        <end position="564"/>
    </location>
</feature>
<feature type="compositionally biased region" description="Polar residues" evidence="1">
    <location>
        <begin position="1048"/>
        <end position="1060"/>
    </location>
</feature>
<feature type="compositionally biased region" description="Low complexity" evidence="1">
    <location>
        <begin position="1192"/>
        <end position="1206"/>
    </location>
</feature>
<dbReference type="PANTHER" id="PTHR12844:SF17">
    <property type="entry name" value="CONNECTOR ENHANCER OF KINASE SUPPRESSOR OF RAS 3"/>
    <property type="match status" value="1"/>
</dbReference>
<dbReference type="Pfam" id="PF00536">
    <property type="entry name" value="SAM_1"/>
    <property type="match status" value="1"/>
</dbReference>
<feature type="region of interest" description="Disordered" evidence="1">
    <location>
        <begin position="357"/>
        <end position="396"/>
    </location>
</feature>
<feature type="region of interest" description="Disordered" evidence="1">
    <location>
        <begin position="846"/>
        <end position="877"/>
    </location>
</feature>
<name>A0A833Z629_9CHIR</name>
<feature type="compositionally biased region" description="Polar residues" evidence="1">
    <location>
        <begin position="846"/>
        <end position="856"/>
    </location>
</feature>
<protein>
    <recommendedName>
        <fullName evidence="2">SAM domain-containing protein</fullName>
    </recommendedName>
</protein>
<dbReference type="EMBL" id="JABVXQ010000009">
    <property type="protein sequence ID" value="KAF6090768.1"/>
    <property type="molecule type" value="Genomic_DNA"/>
</dbReference>
<dbReference type="InterPro" id="IPR001660">
    <property type="entry name" value="SAM"/>
</dbReference>
<feature type="compositionally biased region" description="Basic and acidic residues" evidence="1">
    <location>
        <begin position="1229"/>
        <end position="1238"/>
    </location>
</feature>
<feature type="compositionally biased region" description="Basic and acidic residues" evidence="1">
    <location>
        <begin position="1118"/>
        <end position="1128"/>
    </location>
</feature>
<feature type="compositionally biased region" description="Basic residues" evidence="1">
    <location>
        <begin position="538"/>
        <end position="547"/>
    </location>
</feature>
<accession>A0A833Z629</accession>
<sequence length="1721" mass="190811">MNSKTSHNMTRQPTVTSSPTEIRLWIEELDYSFLVYGENFERAGINGEKLFNITRQNLTELGIIRTDHQNIILKAVSNINKKTKMEEQIMQPECQRYKKMATRFKKQSEHLELATDRVRVIISERRAARTLHDTSEQPPHNIVAAALDLINVVEMIVNILQRPPLDCMSEFSSLKIHLIKHISLLNYFCEQPDLNSEMESDMLDVCKGVTKMCNYVMDLPREVTGPEEISPRMQVPIATDPELMSLSVEHGPGFVPPTGNSSVPIAIRSSSSEHAFLLQDMSLQNEMVSYRSECFSPEILNSPSEGAVMMPSDKGKKSKTEFSDTKDFQTLADFWDYESLQEIPIIKRGFFLPDSESEKGMIGSDSDRGIDFDDDSEDQSKRSYSPKWDIDSDSETCPIDSDSVKQLLKGEYQIASGSVKDMIESEQHLGGVEQFQVDYDILKYWMESDSEIYLSDSDNERPDMDSDSEKCPTASASAKPVKADKGQMASDSIKRLIQSQRFIESMMVSASGKYVMGSGVEGDKMDSASPSGVQLIGKGKHQAKTRLKSSIMDSDSEPCGKDSNSERHALATVAAECLLGTKTCQLSTDTERCWIDSASERHTVDLDSESLGMVSDSVKHMKKAKSCQSEFAFEAFQVDLRPKSEKSSTDSARQQFDLDYDAYWDGSTSYEYMSARFQSSSERCQVDLQTHQDNFESHQLDSDSKKRGANSKNEKHQNEFESERHMMKMERGQCLIQLENERLQMDKEQEKYDLHPDSGKEPWIASGSERHDPEAEYEAQWLGARKKGNRPPGFWRPLFLLPSSGQAKKTEEKYSVQQTGNKGVSGIQHGGHLSDEKIVRCKEISPTVSDKQASQQKLKEKHSHNVSPDPNTLVGNKGQINASHKISSCKSHSKEYRQLQSFQSSASQINLLNAEDNKSEVSATDCHLTSMSPKSHSDTMDTRATICSKCFMEINNSSFHKCLGDSNNDSDSDCSLHLQSSFCSKYCLSPRPVRQSKTSQKSLLSQALDLEHMVGIRCPKHQRDSKYSAGCENCLGLQNLIHSTVTDTFPMNPENTTSHHSTSEPDNIINVSNVIGLESEVQFNLTTQRENEANSDNETELVSGDNLKIVAIVKDKPLLKEERDHEDKSDSEDETESEDEEDAENEDNTKDKKDPKDKSDRDDNDPKGSNSEKDADTNNGSDSSGNADRTSGADSNGDGNSNNGTDHSGRPDSNVDKGTNNDANSKHSTGSEEGKYTNDLENASGLNNDQHRTAGFNNGTNPNHTCKVQNGTGMDCTSNSNDDAGLSTATRSGNGIYLYNGTGATKEAGPNNNRSGPNFNESVLQNNGPGLQNNRQHPSLPGFNNNGSGLNTNPILNSNRPGPNDDISVLENDPDFNNNNTRPYHASHNTPFSSNKDVDSNCDTKSTNDFDHNYSAVPNYYSDPDYVSRFIEIVGSSFVVNPNNITKSRYAVRPSSTNDNGNGNVSDGGNSASCGGAINPSYIAFTSYASDTIHETRFIHVTGSIFVTTPNCDAINTINVHNSTSTTNITFSEPKLEIGSSFSIPNIVYDRTPPFGAGTNYTFTPENLTTFTSFAVYKFGGNYTSTDYHKLGVYTKANDGSMDSIFMHATESKYVLDAKESGLSKYFSSVQNPLGIKDHSSLNFCCDTNILLLSFDIIIEAEQPDVVKFAISSGAVNLFVKCKMFSVDFQSKMQQNHLLCKNTGYLLKLNLQTGSRQNLGH</sequence>
<feature type="domain" description="SAM" evidence="2">
    <location>
        <begin position="17"/>
        <end position="82"/>
    </location>
</feature>
<dbReference type="InterPro" id="IPR051566">
    <property type="entry name" value="CNKSR"/>
</dbReference>
<evidence type="ECO:0000259" key="2">
    <source>
        <dbReference type="PROSITE" id="PS50105"/>
    </source>
</evidence>
<dbReference type="InterPro" id="IPR013761">
    <property type="entry name" value="SAM/pointed_sf"/>
</dbReference>
<feature type="compositionally biased region" description="Polar residues" evidence="1">
    <location>
        <begin position="1255"/>
        <end position="1266"/>
    </location>
</feature>
<feature type="compositionally biased region" description="Polar residues" evidence="1">
    <location>
        <begin position="1239"/>
        <end position="1248"/>
    </location>
</feature>
<feature type="compositionally biased region" description="Polar residues" evidence="1">
    <location>
        <begin position="1177"/>
        <end position="1189"/>
    </location>
</feature>
<dbReference type="SMART" id="SM00454">
    <property type="entry name" value="SAM"/>
    <property type="match status" value="1"/>
</dbReference>
<dbReference type="Gene3D" id="1.10.150.50">
    <property type="entry name" value="Transcription Factor, Ets-1"/>
    <property type="match status" value="1"/>
</dbReference>
<feature type="region of interest" description="Disordered" evidence="1">
    <location>
        <begin position="695"/>
        <end position="721"/>
    </location>
</feature>
<gene>
    <name evidence="3" type="ORF">HJG60_012158</name>
</gene>
<dbReference type="Proteomes" id="UP000664940">
    <property type="component" value="Unassembled WGS sequence"/>
</dbReference>
<feature type="region of interest" description="Disordered" evidence="1">
    <location>
        <begin position="455"/>
        <end position="490"/>
    </location>
</feature>